<gene>
    <name evidence="3" type="ORF">D3871_18150</name>
</gene>
<sequence length="92" mass="10779">MDLYTRVPTTGRTSRLLKNKGLLVGIAGGIAAITWLALGRSEHRDRRYADRSEERRNPWHFFLAGTYPRRRAIDRSPNRPLFERRQSAYDSY</sequence>
<keyword evidence="2" id="KW-0472">Membrane</keyword>
<dbReference type="RefSeq" id="WP_119770502.1">
    <property type="nucleotide sequence ID" value="NZ_QYUO01000002.1"/>
</dbReference>
<feature type="region of interest" description="Disordered" evidence="1">
    <location>
        <begin position="73"/>
        <end position="92"/>
    </location>
</feature>
<dbReference type="OrthoDB" id="8779125at2"/>
<evidence type="ECO:0000256" key="2">
    <source>
        <dbReference type="SAM" id="Phobius"/>
    </source>
</evidence>
<dbReference type="AlphaFoldDB" id="A0A3A3FPH3"/>
<organism evidence="3 4">
    <name type="scientific">Noviherbaspirillum saxi</name>
    <dbReference type="NCBI Taxonomy" id="2320863"/>
    <lineage>
        <taxon>Bacteria</taxon>
        <taxon>Pseudomonadati</taxon>
        <taxon>Pseudomonadota</taxon>
        <taxon>Betaproteobacteria</taxon>
        <taxon>Burkholderiales</taxon>
        <taxon>Oxalobacteraceae</taxon>
        <taxon>Noviherbaspirillum</taxon>
    </lineage>
</organism>
<keyword evidence="2" id="KW-1133">Transmembrane helix</keyword>
<evidence type="ECO:0000256" key="1">
    <source>
        <dbReference type="SAM" id="MobiDB-lite"/>
    </source>
</evidence>
<evidence type="ECO:0000313" key="3">
    <source>
        <dbReference type="EMBL" id="RJF95352.1"/>
    </source>
</evidence>
<reference evidence="4" key="1">
    <citation type="submission" date="2018-09" db="EMBL/GenBank/DDBJ databases">
        <authorList>
            <person name="Zhu H."/>
        </authorList>
    </citation>
    <scope>NUCLEOTIDE SEQUENCE [LARGE SCALE GENOMIC DNA]</scope>
    <source>
        <strain evidence="4">K1R23-30</strain>
    </source>
</reference>
<name>A0A3A3FPH3_9BURK</name>
<evidence type="ECO:0000313" key="4">
    <source>
        <dbReference type="Proteomes" id="UP000265955"/>
    </source>
</evidence>
<dbReference type="EMBL" id="QYUO01000002">
    <property type="protein sequence ID" value="RJF95352.1"/>
    <property type="molecule type" value="Genomic_DNA"/>
</dbReference>
<dbReference type="Proteomes" id="UP000265955">
    <property type="component" value="Unassembled WGS sequence"/>
</dbReference>
<keyword evidence="2" id="KW-0812">Transmembrane</keyword>
<accession>A0A3A3FPH3</accession>
<feature type="transmembrane region" description="Helical" evidence="2">
    <location>
        <begin position="20"/>
        <end position="38"/>
    </location>
</feature>
<proteinExistence type="predicted"/>
<comment type="caution">
    <text evidence="3">The sequence shown here is derived from an EMBL/GenBank/DDBJ whole genome shotgun (WGS) entry which is preliminary data.</text>
</comment>
<protein>
    <submittedName>
        <fullName evidence="3">Uncharacterized protein</fullName>
    </submittedName>
</protein>
<keyword evidence="4" id="KW-1185">Reference proteome</keyword>